<dbReference type="RefSeq" id="WP_061275574.1">
    <property type="nucleotide sequence ID" value="NZ_CBCRXN010000036.1"/>
</dbReference>
<dbReference type="OrthoDB" id="10000014at2"/>
<name>A0A318PZF4_KOMXY</name>
<keyword evidence="3" id="KW-1185">Reference proteome</keyword>
<reference evidence="2 3" key="1">
    <citation type="submission" date="2017-07" db="EMBL/GenBank/DDBJ databases">
        <title>A draft genome sequence of Komagataeibacter xylinus LMG 1515.</title>
        <authorList>
            <person name="Skraban J."/>
            <person name="Cleenwerck I."/>
            <person name="Vandamme P."/>
            <person name="Trcek J."/>
        </authorList>
    </citation>
    <scope>NUCLEOTIDE SEQUENCE [LARGE SCALE GENOMIC DNA]</scope>
    <source>
        <strain evidence="2 3">LMG 1515</strain>
    </source>
</reference>
<organism evidence="2 3">
    <name type="scientific">Komagataeibacter xylinus</name>
    <name type="common">Gluconacetobacter xylinus</name>
    <dbReference type="NCBI Taxonomy" id="28448"/>
    <lineage>
        <taxon>Bacteria</taxon>
        <taxon>Pseudomonadati</taxon>
        <taxon>Pseudomonadota</taxon>
        <taxon>Alphaproteobacteria</taxon>
        <taxon>Acetobacterales</taxon>
        <taxon>Acetobacteraceae</taxon>
        <taxon>Komagataeibacter</taxon>
    </lineage>
</organism>
<dbReference type="EMBL" id="NKUC01000037">
    <property type="protein sequence ID" value="PYD55987.1"/>
    <property type="molecule type" value="Genomic_DNA"/>
</dbReference>
<evidence type="ECO:0000313" key="2">
    <source>
        <dbReference type="EMBL" id="PYD55987.1"/>
    </source>
</evidence>
<dbReference type="AlphaFoldDB" id="A0A318PZF4"/>
<feature type="transmembrane region" description="Helical" evidence="1">
    <location>
        <begin position="68"/>
        <end position="90"/>
    </location>
</feature>
<feature type="transmembrane region" description="Helical" evidence="1">
    <location>
        <begin position="96"/>
        <end position="116"/>
    </location>
</feature>
<dbReference type="Proteomes" id="UP000248257">
    <property type="component" value="Unassembled WGS sequence"/>
</dbReference>
<keyword evidence="1" id="KW-0472">Membrane</keyword>
<proteinExistence type="predicted"/>
<keyword evidence="1" id="KW-1133">Transmembrane helix</keyword>
<accession>A0A318PZF4</accession>
<gene>
    <name evidence="2" type="ORF">CFR75_13445</name>
</gene>
<keyword evidence="1" id="KW-0812">Transmembrane</keyword>
<evidence type="ECO:0000313" key="3">
    <source>
        <dbReference type="Proteomes" id="UP000248257"/>
    </source>
</evidence>
<evidence type="ECO:0000256" key="1">
    <source>
        <dbReference type="SAM" id="Phobius"/>
    </source>
</evidence>
<comment type="caution">
    <text evidence="2">The sequence shown here is derived from an EMBL/GenBank/DDBJ whole genome shotgun (WGS) entry which is preliminary data.</text>
</comment>
<sequence length="127" mass="13821">MLSKDDFLNGSVAQIEFSVEGSDPSAEPLVVWVVLTKQHQGYADSESQLIQQLQAATKNIGKKCKIDWVGVISGIIAIILVFSLVILILFKSPNDVPNYLVTLVSTIMAFYFGGVVKGKTDSIDEES</sequence>
<protein>
    <submittedName>
        <fullName evidence="2">Uncharacterized protein</fullName>
    </submittedName>
</protein>